<accession>A0A2I6SAG0</accession>
<dbReference type="HAMAP" id="MF_00598">
    <property type="entry name" value="Smg"/>
    <property type="match status" value="1"/>
</dbReference>
<dbReference type="PANTHER" id="PTHR38692:SF1">
    <property type="entry name" value="PROTEIN SMG"/>
    <property type="match status" value="1"/>
</dbReference>
<protein>
    <recommendedName>
        <fullName evidence="1">Protein Smg homolog</fullName>
    </recommendedName>
</protein>
<sequence length="154" mass="17166">MFDILVYLFENDLHPESWVGGEALAGTLAEAGFDDDEISEALHWLTELREVATQPLLREPQADSLRIYTADEASRLDVECRGFLAFLETGGAIDAATRELIVGRALALDGFRLDLHRLKIIVLMVLWQQEIPLDVLILDELLAGDEAFDDASLQ</sequence>
<organism evidence="2 3">
    <name type="scientific">Pseudazoarcus pumilus</name>
    <dbReference type="NCBI Taxonomy" id="2067960"/>
    <lineage>
        <taxon>Bacteria</taxon>
        <taxon>Pseudomonadati</taxon>
        <taxon>Pseudomonadota</taxon>
        <taxon>Betaproteobacteria</taxon>
        <taxon>Rhodocyclales</taxon>
        <taxon>Zoogloeaceae</taxon>
        <taxon>Pseudazoarcus</taxon>
    </lineage>
</organism>
<name>A0A2I6SAG0_9RHOO</name>
<dbReference type="KEGG" id="atw:C0099_15570"/>
<dbReference type="Proteomes" id="UP000242205">
    <property type="component" value="Chromosome"/>
</dbReference>
<dbReference type="AlphaFoldDB" id="A0A2I6SAG0"/>
<keyword evidence="3" id="KW-1185">Reference proteome</keyword>
<gene>
    <name evidence="1" type="primary">smg</name>
    <name evidence="2" type="ORF">C0099_15570</name>
</gene>
<dbReference type="InterPro" id="IPR007456">
    <property type="entry name" value="Smg"/>
</dbReference>
<evidence type="ECO:0000313" key="3">
    <source>
        <dbReference type="Proteomes" id="UP000242205"/>
    </source>
</evidence>
<evidence type="ECO:0000313" key="2">
    <source>
        <dbReference type="EMBL" id="AUN96234.1"/>
    </source>
</evidence>
<dbReference type="Pfam" id="PF04361">
    <property type="entry name" value="DUF494"/>
    <property type="match status" value="1"/>
</dbReference>
<comment type="similarity">
    <text evidence="1">Belongs to the Smg family.</text>
</comment>
<proteinExistence type="inferred from homology"/>
<evidence type="ECO:0000256" key="1">
    <source>
        <dbReference type="HAMAP-Rule" id="MF_00598"/>
    </source>
</evidence>
<dbReference type="OrthoDB" id="5297467at2"/>
<dbReference type="EMBL" id="CP025682">
    <property type="protein sequence ID" value="AUN96234.1"/>
    <property type="molecule type" value="Genomic_DNA"/>
</dbReference>
<dbReference type="RefSeq" id="WP_102248276.1">
    <property type="nucleotide sequence ID" value="NZ_CP025682.1"/>
</dbReference>
<reference evidence="2 3" key="1">
    <citation type="submission" date="2018-01" db="EMBL/GenBank/DDBJ databases">
        <authorList>
            <person name="Fu G.-Y."/>
        </authorList>
    </citation>
    <scope>NUCLEOTIDE SEQUENCE [LARGE SCALE GENOMIC DNA]</scope>
    <source>
        <strain evidence="2 3">SY39</strain>
    </source>
</reference>
<dbReference type="PANTHER" id="PTHR38692">
    <property type="entry name" value="PROTEIN SMG"/>
    <property type="match status" value="1"/>
</dbReference>